<protein>
    <submittedName>
        <fullName evidence="1">Uncharacterized protein</fullName>
    </submittedName>
</protein>
<dbReference type="Proteomes" id="UP001501588">
    <property type="component" value="Unassembled WGS sequence"/>
</dbReference>
<sequence>MPRLKSAEVADQITDGGFVTVDAFRRSAETLCRRISDEGWKIALGTSSDRPVYLVEGFDDATLDDRADAVEVDLEDVRVSATWNAMSVHIKANDTCYVLKGSDDQPMGLIRIHPDFDRSRILRFARQHTQRERDQRLSRIQQDVTAIREALVARGIIAPE</sequence>
<keyword evidence="2" id="KW-1185">Reference proteome</keyword>
<evidence type="ECO:0000313" key="2">
    <source>
        <dbReference type="Proteomes" id="UP001501588"/>
    </source>
</evidence>
<evidence type="ECO:0000313" key="1">
    <source>
        <dbReference type="EMBL" id="GAA0592956.1"/>
    </source>
</evidence>
<organism evidence="1 2">
    <name type="scientific">Craurococcus roseus</name>
    <dbReference type="NCBI Taxonomy" id="77585"/>
    <lineage>
        <taxon>Bacteria</taxon>
        <taxon>Pseudomonadati</taxon>
        <taxon>Pseudomonadota</taxon>
        <taxon>Alphaproteobacteria</taxon>
        <taxon>Acetobacterales</taxon>
        <taxon>Acetobacteraceae</taxon>
        <taxon>Craurococcus</taxon>
    </lineage>
</organism>
<gene>
    <name evidence="1" type="ORF">GCM10009416_34210</name>
</gene>
<dbReference type="EMBL" id="BAAAFZ010000053">
    <property type="protein sequence ID" value="GAA0592956.1"/>
    <property type="molecule type" value="Genomic_DNA"/>
</dbReference>
<name>A0ABN1FKY0_9PROT</name>
<comment type="caution">
    <text evidence="1">The sequence shown here is derived from an EMBL/GenBank/DDBJ whole genome shotgun (WGS) entry which is preliminary data.</text>
</comment>
<dbReference type="RefSeq" id="WP_343896589.1">
    <property type="nucleotide sequence ID" value="NZ_BAAAFZ010000053.1"/>
</dbReference>
<reference evidence="1 2" key="1">
    <citation type="journal article" date="2019" name="Int. J. Syst. Evol. Microbiol.">
        <title>The Global Catalogue of Microorganisms (GCM) 10K type strain sequencing project: providing services to taxonomists for standard genome sequencing and annotation.</title>
        <authorList>
            <consortium name="The Broad Institute Genomics Platform"/>
            <consortium name="The Broad Institute Genome Sequencing Center for Infectious Disease"/>
            <person name="Wu L."/>
            <person name="Ma J."/>
        </authorList>
    </citation>
    <scope>NUCLEOTIDE SEQUENCE [LARGE SCALE GENOMIC DNA]</scope>
    <source>
        <strain evidence="1 2">JCM 9933</strain>
    </source>
</reference>
<proteinExistence type="predicted"/>
<accession>A0ABN1FKY0</accession>